<keyword evidence="2" id="KW-0808">Transferase</keyword>
<dbReference type="AlphaFoldDB" id="A0A543DKM2"/>
<comment type="caution">
    <text evidence="2">The sequence shown here is derived from an EMBL/GenBank/DDBJ whole genome shotgun (WGS) entry which is preliminary data.</text>
</comment>
<dbReference type="Pfam" id="PF13673">
    <property type="entry name" value="Acetyltransf_10"/>
    <property type="match status" value="1"/>
</dbReference>
<dbReference type="InterPro" id="IPR000182">
    <property type="entry name" value="GNAT_dom"/>
</dbReference>
<accession>A0A543DKM2</accession>
<dbReference type="SUPFAM" id="SSF55729">
    <property type="entry name" value="Acyl-CoA N-acyltransferases (Nat)"/>
    <property type="match status" value="1"/>
</dbReference>
<feature type="domain" description="N-acetyltransferase" evidence="1">
    <location>
        <begin position="14"/>
        <end position="189"/>
    </location>
</feature>
<sequence length="195" mass="20933">MGLFPRLGPWFVGRWHRAYQESADAVALSAVRRDGDGGEEVVGFLIGATDRAAFLRELVTRHRNALLVRGALALALRPGVLARFARTRIRPYLRRLRNAERSSTQEQGARIADLAAIVIVPPLRGSGAGSALVAEFLRRCAAAGASAAELVTASGSSGAAGFYARTGWMDMGGLVTRDGVQVQRFRRLTAETAED</sequence>
<dbReference type="RefSeq" id="WP_170231555.1">
    <property type="nucleotide sequence ID" value="NZ_VFPA01000003.1"/>
</dbReference>
<organism evidence="2 3">
    <name type="scientific">Pseudonocardia kunmingensis</name>
    <dbReference type="NCBI Taxonomy" id="630975"/>
    <lineage>
        <taxon>Bacteria</taxon>
        <taxon>Bacillati</taxon>
        <taxon>Actinomycetota</taxon>
        <taxon>Actinomycetes</taxon>
        <taxon>Pseudonocardiales</taxon>
        <taxon>Pseudonocardiaceae</taxon>
        <taxon>Pseudonocardia</taxon>
    </lineage>
</organism>
<protein>
    <submittedName>
        <fullName evidence="2">Acetyltransferase (GNAT) family protein</fullName>
    </submittedName>
</protein>
<dbReference type="EMBL" id="VFPA01000003">
    <property type="protein sequence ID" value="TQM09869.1"/>
    <property type="molecule type" value="Genomic_DNA"/>
</dbReference>
<keyword evidence="3" id="KW-1185">Reference proteome</keyword>
<dbReference type="GO" id="GO:0016747">
    <property type="term" value="F:acyltransferase activity, transferring groups other than amino-acyl groups"/>
    <property type="evidence" value="ECO:0007669"/>
    <property type="project" value="InterPro"/>
</dbReference>
<name>A0A543DKM2_9PSEU</name>
<evidence type="ECO:0000313" key="2">
    <source>
        <dbReference type="EMBL" id="TQM09869.1"/>
    </source>
</evidence>
<evidence type="ECO:0000259" key="1">
    <source>
        <dbReference type="PROSITE" id="PS51186"/>
    </source>
</evidence>
<dbReference type="Gene3D" id="3.40.630.30">
    <property type="match status" value="1"/>
</dbReference>
<proteinExistence type="predicted"/>
<reference evidence="2 3" key="1">
    <citation type="submission" date="2019-06" db="EMBL/GenBank/DDBJ databases">
        <title>Sequencing the genomes of 1000 actinobacteria strains.</title>
        <authorList>
            <person name="Klenk H.-P."/>
        </authorList>
    </citation>
    <scope>NUCLEOTIDE SEQUENCE [LARGE SCALE GENOMIC DNA]</scope>
    <source>
        <strain evidence="2 3">DSM 45301</strain>
    </source>
</reference>
<gene>
    <name evidence="2" type="ORF">FB558_5643</name>
</gene>
<evidence type="ECO:0000313" key="3">
    <source>
        <dbReference type="Proteomes" id="UP000315677"/>
    </source>
</evidence>
<dbReference type="PROSITE" id="PS51186">
    <property type="entry name" value="GNAT"/>
    <property type="match status" value="1"/>
</dbReference>
<dbReference type="Proteomes" id="UP000315677">
    <property type="component" value="Unassembled WGS sequence"/>
</dbReference>
<dbReference type="InterPro" id="IPR016181">
    <property type="entry name" value="Acyl_CoA_acyltransferase"/>
</dbReference>